<gene>
    <name evidence="2" type="ORF">ISN45_Aa06g035980</name>
</gene>
<feature type="region of interest" description="Disordered" evidence="1">
    <location>
        <begin position="315"/>
        <end position="343"/>
    </location>
</feature>
<comment type="caution">
    <text evidence="2">The sequence shown here is derived from an EMBL/GenBank/DDBJ whole genome shotgun (WGS) entry which is preliminary data.</text>
</comment>
<feature type="region of interest" description="Disordered" evidence="1">
    <location>
        <begin position="78"/>
        <end position="135"/>
    </location>
</feature>
<keyword evidence="3" id="KW-1185">Reference proteome</keyword>
<sequence length="403" mass="44786">MSVMIESKRPPVYIDNQMSLDTFFLIRGGDPSVNLFVSFITTVKAVGNTVSRTDGHDAESDCVCGSAKTPNPIVAASNVDANNEAVDEQDDVEDDKTDEDEEEEDKEDGDGYDDHQGDDGSIGGSSLDPTIDGSEGNVEEDVILTQQTVQHPGKFSRLLAECTYTSQRVPGGDNISHLGDSTPTVTPTCTCRHGLYQCTYTTDCTRYMLRSAAKDYRVRDFIKYFEQLRAKRPGCANYLEEIGFEHWTRSHCKGERYNIMSSNNSEAMNNVLTKAKTYPIVYMIEFIREVLMRWFAARRKKVARCKSLVTPEHNSFEINNNKGEDANRDDVDGEDDGDDEGDCVVTETGLPFAGDPVIRVAAPEPYRTAIQALTKEIMTKVGQRDSPAKEEASTMTTPVTKKR</sequence>
<proteinExistence type="predicted"/>
<evidence type="ECO:0000256" key="1">
    <source>
        <dbReference type="SAM" id="MobiDB-lite"/>
    </source>
</evidence>
<dbReference type="AlphaFoldDB" id="A0A8T1Z2N6"/>
<name>A0A8T1Z2N6_9BRAS</name>
<feature type="compositionally biased region" description="Polar residues" evidence="1">
    <location>
        <begin position="393"/>
        <end position="403"/>
    </location>
</feature>
<feature type="region of interest" description="Disordered" evidence="1">
    <location>
        <begin position="380"/>
        <end position="403"/>
    </location>
</feature>
<evidence type="ECO:0000313" key="3">
    <source>
        <dbReference type="Proteomes" id="UP000694240"/>
    </source>
</evidence>
<feature type="compositionally biased region" description="Acidic residues" evidence="1">
    <location>
        <begin position="331"/>
        <end position="342"/>
    </location>
</feature>
<evidence type="ECO:0000313" key="2">
    <source>
        <dbReference type="EMBL" id="KAG7553031.1"/>
    </source>
</evidence>
<organism evidence="2 3">
    <name type="scientific">Arabidopsis thaliana x Arabidopsis arenosa</name>
    <dbReference type="NCBI Taxonomy" id="1240361"/>
    <lineage>
        <taxon>Eukaryota</taxon>
        <taxon>Viridiplantae</taxon>
        <taxon>Streptophyta</taxon>
        <taxon>Embryophyta</taxon>
        <taxon>Tracheophyta</taxon>
        <taxon>Spermatophyta</taxon>
        <taxon>Magnoliopsida</taxon>
        <taxon>eudicotyledons</taxon>
        <taxon>Gunneridae</taxon>
        <taxon>Pentapetalae</taxon>
        <taxon>rosids</taxon>
        <taxon>malvids</taxon>
        <taxon>Brassicales</taxon>
        <taxon>Brassicaceae</taxon>
        <taxon>Camelineae</taxon>
        <taxon>Arabidopsis</taxon>
    </lineage>
</organism>
<dbReference type="Proteomes" id="UP000694240">
    <property type="component" value="Chromosome 11"/>
</dbReference>
<dbReference type="EMBL" id="JAEFBK010000011">
    <property type="protein sequence ID" value="KAG7553031.1"/>
    <property type="molecule type" value="Genomic_DNA"/>
</dbReference>
<protein>
    <submittedName>
        <fullName evidence="2">Uncharacterized protein</fullName>
    </submittedName>
</protein>
<feature type="compositionally biased region" description="Acidic residues" evidence="1">
    <location>
        <begin position="85"/>
        <end position="111"/>
    </location>
</feature>
<accession>A0A8T1Z2N6</accession>
<reference evidence="2 3" key="1">
    <citation type="submission" date="2020-12" db="EMBL/GenBank/DDBJ databases">
        <title>Concerted genomic and epigenomic changes stabilize Arabidopsis allopolyploids.</title>
        <authorList>
            <person name="Chen Z."/>
        </authorList>
    </citation>
    <scope>NUCLEOTIDE SEQUENCE [LARGE SCALE GENOMIC DNA]</scope>
    <source>
        <strain evidence="2">Allo738</strain>
        <tissue evidence="2">Leaf</tissue>
    </source>
</reference>
<feature type="compositionally biased region" description="Basic and acidic residues" evidence="1">
    <location>
        <begin position="382"/>
        <end position="392"/>
    </location>
</feature>